<feature type="transmembrane region" description="Helical" evidence="8">
    <location>
        <begin position="297"/>
        <end position="316"/>
    </location>
</feature>
<feature type="transmembrane region" description="Helical" evidence="8">
    <location>
        <begin position="266"/>
        <end position="285"/>
    </location>
</feature>
<evidence type="ECO:0000256" key="6">
    <source>
        <dbReference type="ARBA" id="ARBA00023136"/>
    </source>
</evidence>
<evidence type="ECO:0000256" key="1">
    <source>
        <dbReference type="ARBA" id="ARBA00004141"/>
    </source>
</evidence>
<dbReference type="PROSITE" id="PS50850">
    <property type="entry name" value="MFS"/>
    <property type="match status" value="1"/>
</dbReference>
<dbReference type="OrthoDB" id="6612291at2759"/>
<protein>
    <submittedName>
        <fullName evidence="10">Putative transporter</fullName>
    </submittedName>
</protein>
<keyword evidence="5 8" id="KW-1133">Transmembrane helix</keyword>
<dbReference type="InterPro" id="IPR020846">
    <property type="entry name" value="MFS_dom"/>
</dbReference>
<sequence length="488" mass="52634">MSQFQHDFGVFNPTTQTYSIPTTWQSLGTGTPIAGIVLGTFTAGALGNRLGRIRTFWLATGIGLVGILIQATSLHSYWQIMVGRIINGVYMGILCNAAPTYISECAPARLRGSLVNTYQSALLFAAVMVSTCNWGTHARTDQWAYRVPLLIQFVAPVLLIAGGFVIPESPRWLVVKGREGEAVRVLRGLRGKGVAVEEEVRVLAAAVEEQRVWHCAGGWGDCFRGVNLRRTLIGVGVQCLQPATGSAFVTAYAILFLQTVGIEDEYQILVLLYLVGFVGNAMNFYLSDRVGRRTMMLWCAVVMAACMFVIGGLTGYDDDSGAGKTGALAAIFIWNFVDSVGWSGCVWITCAEVPTAQLRERSMTISTASSFAVNLMVTYVNPYLQNAGAGDLQGKVGFVYGGFCVGAVVWVFLFLPEMKGRSLEELDELFERRVGTLRFGGVVTEGLGAEVTRLERCGGEGKVIVGVAVEEVPAVDVEGGGDGKKREP</sequence>
<dbReference type="Proteomes" id="UP000799436">
    <property type="component" value="Unassembled WGS sequence"/>
</dbReference>
<accession>A0A6G1L1U7</accession>
<comment type="subcellular location">
    <subcellularLocation>
        <location evidence="1">Membrane</location>
        <topology evidence="1">Multi-pass membrane protein</topology>
    </subcellularLocation>
</comment>
<dbReference type="GO" id="GO:0016020">
    <property type="term" value="C:membrane"/>
    <property type="evidence" value="ECO:0007669"/>
    <property type="project" value="UniProtKB-SubCell"/>
</dbReference>
<evidence type="ECO:0000259" key="9">
    <source>
        <dbReference type="PROSITE" id="PS50850"/>
    </source>
</evidence>
<evidence type="ECO:0000256" key="2">
    <source>
        <dbReference type="ARBA" id="ARBA00010992"/>
    </source>
</evidence>
<evidence type="ECO:0000256" key="7">
    <source>
        <dbReference type="RuleBase" id="RU003346"/>
    </source>
</evidence>
<keyword evidence="6 8" id="KW-0472">Membrane</keyword>
<dbReference type="AlphaFoldDB" id="A0A6G1L1U7"/>
<proteinExistence type="inferred from homology"/>
<feature type="transmembrane region" description="Helical" evidence="8">
    <location>
        <begin position="363"/>
        <end position="384"/>
    </location>
</feature>
<dbReference type="InterPro" id="IPR005828">
    <property type="entry name" value="MFS_sugar_transport-like"/>
</dbReference>
<dbReference type="NCBIfam" id="TIGR00879">
    <property type="entry name" value="SP"/>
    <property type="match status" value="1"/>
</dbReference>
<keyword evidence="11" id="KW-1185">Reference proteome</keyword>
<evidence type="ECO:0000256" key="3">
    <source>
        <dbReference type="ARBA" id="ARBA00022448"/>
    </source>
</evidence>
<name>A0A6G1L1U7_9PEZI</name>
<evidence type="ECO:0000313" key="11">
    <source>
        <dbReference type="Proteomes" id="UP000799436"/>
    </source>
</evidence>
<feature type="transmembrane region" description="Helical" evidence="8">
    <location>
        <begin position="143"/>
        <end position="166"/>
    </location>
</feature>
<feature type="transmembrane region" description="Helical" evidence="8">
    <location>
        <begin position="396"/>
        <end position="415"/>
    </location>
</feature>
<comment type="similarity">
    <text evidence="2 7">Belongs to the major facilitator superfamily. Sugar transporter (TC 2.A.1.1) family.</text>
</comment>
<reference evidence="10" key="1">
    <citation type="journal article" date="2020" name="Stud. Mycol.">
        <title>101 Dothideomycetes genomes: a test case for predicting lifestyles and emergence of pathogens.</title>
        <authorList>
            <person name="Haridas S."/>
            <person name="Albert R."/>
            <person name="Binder M."/>
            <person name="Bloem J."/>
            <person name="Labutti K."/>
            <person name="Salamov A."/>
            <person name="Andreopoulos B."/>
            <person name="Baker S."/>
            <person name="Barry K."/>
            <person name="Bills G."/>
            <person name="Bluhm B."/>
            <person name="Cannon C."/>
            <person name="Castanera R."/>
            <person name="Culley D."/>
            <person name="Daum C."/>
            <person name="Ezra D."/>
            <person name="Gonzalez J."/>
            <person name="Henrissat B."/>
            <person name="Kuo A."/>
            <person name="Liang C."/>
            <person name="Lipzen A."/>
            <person name="Lutzoni F."/>
            <person name="Magnuson J."/>
            <person name="Mondo S."/>
            <person name="Nolan M."/>
            <person name="Ohm R."/>
            <person name="Pangilinan J."/>
            <person name="Park H.-J."/>
            <person name="Ramirez L."/>
            <person name="Alfaro M."/>
            <person name="Sun H."/>
            <person name="Tritt A."/>
            <person name="Yoshinaga Y."/>
            <person name="Zwiers L.-H."/>
            <person name="Turgeon B."/>
            <person name="Goodwin S."/>
            <person name="Spatafora J."/>
            <person name="Crous P."/>
            <person name="Grigoriev I."/>
        </authorList>
    </citation>
    <scope>NUCLEOTIDE SEQUENCE</scope>
    <source>
        <strain evidence="10">CBS 116005</strain>
    </source>
</reference>
<dbReference type="GO" id="GO:0005351">
    <property type="term" value="F:carbohydrate:proton symporter activity"/>
    <property type="evidence" value="ECO:0007669"/>
    <property type="project" value="TreeGrafter"/>
</dbReference>
<evidence type="ECO:0000256" key="5">
    <source>
        <dbReference type="ARBA" id="ARBA00022989"/>
    </source>
</evidence>
<dbReference type="InterPro" id="IPR003663">
    <property type="entry name" value="Sugar/inositol_transpt"/>
</dbReference>
<feature type="transmembrane region" description="Helical" evidence="8">
    <location>
        <begin position="56"/>
        <end position="78"/>
    </location>
</feature>
<dbReference type="EMBL" id="ML995866">
    <property type="protein sequence ID" value="KAF2766795.1"/>
    <property type="molecule type" value="Genomic_DNA"/>
</dbReference>
<feature type="transmembrane region" description="Helical" evidence="8">
    <location>
        <begin position="232"/>
        <end position="254"/>
    </location>
</feature>
<evidence type="ECO:0000256" key="4">
    <source>
        <dbReference type="ARBA" id="ARBA00022692"/>
    </source>
</evidence>
<evidence type="ECO:0000313" key="10">
    <source>
        <dbReference type="EMBL" id="KAF2766795.1"/>
    </source>
</evidence>
<feature type="transmembrane region" description="Helical" evidence="8">
    <location>
        <begin position="84"/>
        <end position="102"/>
    </location>
</feature>
<dbReference type="PANTHER" id="PTHR48022:SF2">
    <property type="entry name" value="PLASTIDIC GLUCOSE TRANSPORTER 4"/>
    <property type="match status" value="1"/>
</dbReference>
<keyword evidence="3 7" id="KW-0813">Transport</keyword>
<dbReference type="InterPro" id="IPR036259">
    <property type="entry name" value="MFS_trans_sf"/>
</dbReference>
<dbReference type="InterPro" id="IPR005829">
    <property type="entry name" value="Sugar_transporter_CS"/>
</dbReference>
<evidence type="ECO:0000256" key="8">
    <source>
        <dbReference type="SAM" id="Phobius"/>
    </source>
</evidence>
<feature type="transmembrane region" description="Helical" evidence="8">
    <location>
        <begin position="114"/>
        <end position="137"/>
    </location>
</feature>
<dbReference type="FunFam" id="1.20.1250.20:FF:000078">
    <property type="entry name" value="MFS maltose transporter, putative"/>
    <property type="match status" value="1"/>
</dbReference>
<keyword evidence="4 8" id="KW-0812">Transmembrane</keyword>
<dbReference type="PROSITE" id="PS00217">
    <property type="entry name" value="SUGAR_TRANSPORT_2"/>
    <property type="match status" value="1"/>
</dbReference>
<dbReference type="SUPFAM" id="SSF103473">
    <property type="entry name" value="MFS general substrate transporter"/>
    <property type="match status" value="1"/>
</dbReference>
<dbReference type="Gene3D" id="1.20.1250.20">
    <property type="entry name" value="MFS general substrate transporter like domains"/>
    <property type="match status" value="1"/>
</dbReference>
<gene>
    <name evidence="10" type="ORF">EJ03DRAFT_168413</name>
</gene>
<dbReference type="InterPro" id="IPR050360">
    <property type="entry name" value="MFS_Sugar_Transporters"/>
</dbReference>
<dbReference type="Pfam" id="PF00083">
    <property type="entry name" value="Sugar_tr"/>
    <property type="match status" value="1"/>
</dbReference>
<feature type="transmembrane region" description="Helical" evidence="8">
    <location>
        <begin position="328"/>
        <end position="351"/>
    </location>
</feature>
<feature type="domain" description="Major facilitator superfamily (MFS) profile" evidence="9">
    <location>
        <begin position="1"/>
        <end position="419"/>
    </location>
</feature>
<dbReference type="PANTHER" id="PTHR48022">
    <property type="entry name" value="PLASTIDIC GLUCOSE TRANSPORTER 4"/>
    <property type="match status" value="1"/>
</dbReference>
<organism evidence="10 11">
    <name type="scientific">Teratosphaeria nubilosa</name>
    <dbReference type="NCBI Taxonomy" id="161662"/>
    <lineage>
        <taxon>Eukaryota</taxon>
        <taxon>Fungi</taxon>
        <taxon>Dikarya</taxon>
        <taxon>Ascomycota</taxon>
        <taxon>Pezizomycotina</taxon>
        <taxon>Dothideomycetes</taxon>
        <taxon>Dothideomycetidae</taxon>
        <taxon>Mycosphaerellales</taxon>
        <taxon>Teratosphaeriaceae</taxon>
        <taxon>Teratosphaeria</taxon>
    </lineage>
</organism>